<gene>
    <name evidence="1" type="ORF">FNH08_08855</name>
</gene>
<dbReference type="Proteomes" id="UP000400924">
    <property type="component" value="Unassembled WGS sequence"/>
</dbReference>
<protein>
    <submittedName>
        <fullName evidence="1">Uncharacterized protein</fullName>
    </submittedName>
</protein>
<evidence type="ECO:0000313" key="2">
    <source>
        <dbReference type="Proteomes" id="UP000400924"/>
    </source>
</evidence>
<reference evidence="1 2" key="1">
    <citation type="submission" date="2019-07" db="EMBL/GenBank/DDBJ databases">
        <title>New species of Amycolatopsis and Streptomyces.</title>
        <authorList>
            <person name="Duangmal K."/>
            <person name="Teo W.F.A."/>
            <person name="Lipun K."/>
        </authorList>
    </citation>
    <scope>NUCLEOTIDE SEQUENCE [LARGE SCALE GENOMIC DNA]</scope>
    <source>
        <strain evidence="1 2">NBRC 106415</strain>
    </source>
</reference>
<dbReference type="EMBL" id="VJZC01000039">
    <property type="protein sequence ID" value="MPY57277.1"/>
    <property type="molecule type" value="Genomic_DNA"/>
</dbReference>
<organism evidence="1 2">
    <name type="scientific">Streptomyces spongiae</name>
    <dbReference type="NCBI Taxonomy" id="565072"/>
    <lineage>
        <taxon>Bacteria</taxon>
        <taxon>Bacillati</taxon>
        <taxon>Actinomycetota</taxon>
        <taxon>Actinomycetes</taxon>
        <taxon>Kitasatosporales</taxon>
        <taxon>Streptomycetaceae</taxon>
        <taxon>Streptomyces</taxon>
    </lineage>
</organism>
<name>A0A5N8XCZ4_9ACTN</name>
<dbReference type="AlphaFoldDB" id="A0A5N8XCZ4"/>
<accession>A0A5N8XCZ4</accession>
<evidence type="ECO:0000313" key="1">
    <source>
        <dbReference type="EMBL" id="MPY57277.1"/>
    </source>
</evidence>
<dbReference type="OrthoDB" id="3586357at2"/>
<proteinExistence type="predicted"/>
<comment type="caution">
    <text evidence="1">The sequence shown here is derived from an EMBL/GenBank/DDBJ whole genome shotgun (WGS) entry which is preliminary data.</text>
</comment>
<dbReference type="RefSeq" id="WP_152770845.1">
    <property type="nucleotide sequence ID" value="NZ_VJZC01000039.1"/>
</dbReference>
<keyword evidence="2" id="KW-1185">Reference proteome</keyword>
<sequence length="68" mass="7278">MQSWISYDDGQTWSGLALAPTGTTGKWKATLKVPGGTHTPKYASLRTVATDGNGHSVDQTVERAFGIR</sequence>